<evidence type="ECO:0000313" key="2">
    <source>
        <dbReference type="Proteomes" id="UP001222800"/>
    </source>
</evidence>
<dbReference type="RefSeq" id="WP_277730576.1">
    <property type="nucleotide sequence ID" value="NZ_CP120733.1"/>
</dbReference>
<sequence>MEKCTIDTITDVLEDVANKLRKLSYDDNELDSIIKKLENTAKNLGKAEE</sequence>
<keyword evidence="2" id="KW-1185">Reference proteome</keyword>
<dbReference type="EMBL" id="CP120733">
    <property type="protein sequence ID" value="WFD08668.1"/>
    <property type="molecule type" value="Genomic_DNA"/>
</dbReference>
<protein>
    <submittedName>
        <fullName evidence="1">Uncharacterized protein</fullName>
    </submittedName>
</protein>
<accession>A0ABY8ED37</accession>
<organism evidence="1 2">
    <name type="scientific">Tepidibacter hydrothermalis</name>
    <dbReference type="NCBI Taxonomy" id="3036126"/>
    <lineage>
        <taxon>Bacteria</taxon>
        <taxon>Bacillati</taxon>
        <taxon>Bacillota</taxon>
        <taxon>Clostridia</taxon>
        <taxon>Peptostreptococcales</taxon>
        <taxon>Peptostreptococcaceae</taxon>
        <taxon>Tepidibacter</taxon>
    </lineage>
</organism>
<dbReference type="Proteomes" id="UP001222800">
    <property type="component" value="Chromosome"/>
</dbReference>
<gene>
    <name evidence="1" type="ORF">P4S50_09665</name>
</gene>
<evidence type="ECO:0000313" key="1">
    <source>
        <dbReference type="EMBL" id="WFD08668.1"/>
    </source>
</evidence>
<name>A0ABY8ED37_9FIRM</name>
<proteinExistence type="predicted"/>
<reference evidence="1 2" key="1">
    <citation type="submission" date="2023-03" db="EMBL/GenBank/DDBJ databases">
        <title>Complete genome sequence of Tepidibacter sp. SWIR-1, isolated from a deep-sea hydrothermal vent.</title>
        <authorList>
            <person name="Li X."/>
        </authorList>
    </citation>
    <scope>NUCLEOTIDE SEQUENCE [LARGE SCALE GENOMIC DNA]</scope>
    <source>
        <strain evidence="1 2">SWIR-1</strain>
    </source>
</reference>